<dbReference type="InterPro" id="IPR000911">
    <property type="entry name" value="Ribosomal_uL11"/>
</dbReference>
<dbReference type="SUPFAM" id="SSF54747">
    <property type="entry name" value="Ribosomal L11/L12e N-terminal domain"/>
    <property type="match status" value="1"/>
</dbReference>
<keyword evidence="4" id="KW-0699">rRNA-binding</keyword>
<dbReference type="InterPro" id="IPR020784">
    <property type="entry name" value="Ribosomal_uL11_N"/>
</dbReference>
<reference evidence="8" key="1">
    <citation type="journal article" date="2022" name="Nat. Microbiol.">
        <title>Unique mobile elements and scalable gene flow at the prokaryote-eukaryote boundary revealed by circularized Asgard archaea genomes.</title>
        <authorList>
            <person name="Wu F."/>
            <person name="Speth D.R."/>
            <person name="Philosof A."/>
            <person name="Cremiere A."/>
            <person name="Narayanan A."/>
            <person name="Barco R.A."/>
            <person name="Connon S.A."/>
            <person name="Amend J.P."/>
            <person name="Antoshechkin I.A."/>
            <person name="Orphan V.J."/>
        </authorList>
    </citation>
    <scope>NUCLEOTIDE SEQUENCE</scope>
    <source>
        <strain evidence="8">PM71</strain>
    </source>
</reference>
<evidence type="ECO:0000256" key="4">
    <source>
        <dbReference type="HAMAP-Rule" id="MF_00736"/>
    </source>
</evidence>
<keyword evidence="4" id="KW-0694">RNA-binding</keyword>
<feature type="domain" description="Large ribosomal subunit protein uL11 C-terminal" evidence="6">
    <location>
        <begin position="72"/>
        <end position="138"/>
    </location>
</feature>
<dbReference type="Pfam" id="PF00298">
    <property type="entry name" value="Ribosomal_L11"/>
    <property type="match status" value="1"/>
</dbReference>
<dbReference type="InterPro" id="IPR036769">
    <property type="entry name" value="Ribosomal_uL11_C_sf"/>
</dbReference>
<dbReference type="GO" id="GO:0006412">
    <property type="term" value="P:translation"/>
    <property type="evidence" value="ECO:0007669"/>
    <property type="project" value="UniProtKB-UniRule"/>
</dbReference>
<keyword evidence="2 4" id="KW-0689">Ribosomal protein</keyword>
<dbReference type="PANTHER" id="PTHR11661">
    <property type="entry name" value="60S RIBOSOMAL PROTEIN L12"/>
    <property type="match status" value="1"/>
</dbReference>
<dbReference type="GO" id="GO:0015934">
    <property type="term" value="C:large ribosomal subunit"/>
    <property type="evidence" value="ECO:0007669"/>
    <property type="project" value="TreeGrafter"/>
</dbReference>
<feature type="domain" description="Large ribosomal subunit protein uL11 N-terminal" evidence="7">
    <location>
        <begin position="8"/>
        <end position="66"/>
    </location>
</feature>
<organism evidence="8">
    <name type="scientific">Candidatus Heimdallarchaeum aukensis</name>
    <dbReference type="NCBI Taxonomy" id="2876573"/>
    <lineage>
        <taxon>Archaea</taxon>
        <taxon>Promethearchaeati</taxon>
        <taxon>Candidatus Heimdallarchaeota</taxon>
        <taxon>Candidatus Heimdallarchaeia (ex Rinke et al. 2021) (nom. nud.)</taxon>
        <taxon>Candidatus Heimdallarchaeales</taxon>
        <taxon>Candidatus Heimdallarchaeaceae</taxon>
        <taxon>Candidatus Heimdallarchaeum</taxon>
    </lineage>
</organism>
<dbReference type="HAMAP" id="MF_00736">
    <property type="entry name" value="Ribosomal_uL11"/>
    <property type="match status" value="1"/>
</dbReference>
<gene>
    <name evidence="4" type="primary">rpl11</name>
    <name evidence="8" type="ORF">K9W45_09110</name>
</gene>
<dbReference type="SMART" id="SM00649">
    <property type="entry name" value="RL11"/>
    <property type="match status" value="1"/>
</dbReference>
<evidence type="ECO:0000256" key="5">
    <source>
        <dbReference type="RuleBase" id="RU003978"/>
    </source>
</evidence>
<evidence type="ECO:0000259" key="6">
    <source>
        <dbReference type="Pfam" id="PF00298"/>
    </source>
</evidence>
<evidence type="ECO:0000259" key="7">
    <source>
        <dbReference type="Pfam" id="PF03946"/>
    </source>
</evidence>
<accession>A0A9Y1FK71</accession>
<dbReference type="InterPro" id="IPR036796">
    <property type="entry name" value="Ribosomal_uL11_N_sf"/>
</dbReference>
<comment type="similarity">
    <text evidence="1 4 5">Belongs to the universal ribosomal protein uL11 family.</text>
</comment>
<dbReference type="AlphaFoldDB" id="A0A9Y1FK71"/>
<dbReference type="GO" id="GO:0003735">
    <property type="term" value="F:structural constituent of ribosome"/>
    <property type="evidence" value="ECO:0007669"/>
    <property type="project" value="InterPro"/>
</dbReference>
<protein>
    <recommendedName>
        <fullName evidence="4">Large ribosomal subunit protein uL11</fullName>
    </recommendedName>
</protein>
<dbReference type="Proteomes" id="UP001201020">
    <property type="component" value="Chromosome"/>
</dbReference>
<evidence type="ECO:0000256" key="2">
    <source>
        <dbReference type="ARBA" id="ARBA00022980"/>
    </source>
</evidence>
<evidence type="ECO:0000256" key="3">
    <source>
        <dbReference type="ARBA" id="ARBA00023274"/>
    </source>
</evidence>
<name>A0A9Y1FK71_9ARCH</name>
<dbReference type="PANTHER" id="PTHR11661:SF1">
    <property type="entry name" value="LARGE RIBOSOMAL SUBUNIT PROTEIN UL11M"/>
    <property type="match status" value="1"/>
</dbReference>
<keyword evidence="3 4" id="KW-0687">Ribonucleoprotein</keyword>
<dbReference type="CDD" id="cd00349">
    <property type="entry name" value="Ribosomal_L11"/>
    <property type="match status" value="1"/>
</dbReference>
<dbReference type="Gene3D" id="1.10.10.250">
    <property type="entry name" value="Ribosomal protein L11, C-terminal domain"/>
    <property type="match status" value="1"/>
</dbReference>
<dbReference type="SUPFAM" id="SSF46906">
    <property type="entry name" value="Ribosomal protein L11, C-terminal domain"/>
    <property type="match status" value="1"/>
</dbReference>
<comment type="subunit">
    <text evidence="4">Part of the ribosomal stalk of the 50S ribosomal subunit. Interacts with L10 and the large rRNA to form the base of the stalk. L10 forms an elongated spine to which L12 dimers bind in a sequential fashion forming a multimeric L10(L12)X complex.</text>
</comment>
<dbReference type="InterPro" id="IPR020783">
    <property type="entry name" value="Ribosomal_uL11_C"/>
</dbReference>
<sequence>MSSDTVTVDLLVDGGKATPGGAMGPALGPTGVNIKQVVDEINKQTQAYKGMKVPVTVTVFKKTREFTLSVGIPPASALILKEAGISKGSGTPNTEVVGNITFQQLINAAKAKWPDLTAATLAAACKELLGTMVCMGITCDGKAPRVVQKEIDEGVYDDILSENED</sequence>
<dbReference type="GO" id="GO:0070180">
    <property type="term" value="F:large ribosomal subunit rRNA binding"/>
    <property type="evidence" value="ECO:0007669"/>
    <property type="project" value="UniProtKB-UniRule"/>
</dbReference>
<dbReference type="EMBL" id="CP084166">
    <property type="protein sequence ID" value="UJG40000.1"/>
    <property type="molecule type" value="Genomic_DNA"/>
</dbReference>
<evidence type="ECO:0000313" key="8">
    <source>
        <dbReference type="EMBL" id="UJG40000.1"/>
    </source>
</evidence>
<dbReference type="Gene3D" id="3.30.1550.10">
    <property type="entry name" value="Ribosomal protein L11/L12, N-terminal domain"/>
    <property type="match status" value="1"/>
</dbReference>
<proteinExistence type="inferred from homology"/>
<evidence type="ECO:0000256" key="1">
    <source>
        <dbReference type="ARBA" id="ARBA00010537"/>
    </source>
</evidence>
<dbReference type="Pfam" id="PF03946">
    <property type="entry name" value="Ribosomal_L11_N"/>
    <property type="match status" value="1"/>
</dbReference>
<comment type="function">
    <text evidence="4">Forms part of the ribosomal stalk which helps the ribosome interact with GTP-bound translation factors.</text>
</comment>
<dbReference type="NCBIfam" id="NF002232">
    <property type="entry name" value="PRK01143.1"/>
    <property type="match status" value="1"/>
</dbReference>